<comment type="caution">
    <text evidence="2">The sequence shown here is derived from an EMBL/GenBank/DDBJ whole genome shotgun (WGS) entry which is preliminary data.</text>
</comment>
<dbReference type="Gene3D" id="3.60.60.10">
    <property type="entry name" value="Penicillin V Acylase, Chain A"/>
    <property type="match status" value="1"/>
</dbReference>
<protein>
    <submittedName>
        <fullName evidence="2">Acyl-coenzyme A:6-aminopenicillanic acid acyl-transferase</fullName>
    </submittedName>
</protein>
<proteinExistence type="predicted"/>
<organism evidence="2 3">
    <name type="scientific">Popillia japonica</name>
    <name type="common">Japanese beetle</name>
    <dbReference type="NCBI Taxonomy" id="7064"/>
    <lineage>
        <taxon>Eukaryota</taxon>
        <taxon>Metazoa</taxon>
        <taxon>Ecdysozoa</taxon>
        <taxon>Arthropoda</taxon>
        <taxon>Hexapoda</taxon>
        <taxon>Insecta</taxon>
        <taxon>Pterygota</taxon>
        <taxon>Neoptera</taxon>
        <taxon>Endopterygota</taxon>
        <taxon>Coleoptera</taxon>
        <taxon>Polyphaga</taxon>
        <taxon>Scarabaeiformia</taxon>
        <taxon>Scarabaeidae</taxon>
        <taxon>Rutelinae</taxon>
        <taxon>Popillia</taxon>
    </lineage>
</organism>
<evidence type="ECO:0000259" key="1">
    <source>
        <dbReference type="Pfam" id="PF03417"/>
    </source>
</evidence>
<dbReference type="InterPro" id="IPR047801">
    <property type="entry name" value="Peptidase_C45"/>
</dbReference>
<sequence length="386" mass="43382">MPVKGIIRRQCIPIIYTRGTHYEVGYDIGRTFASLIQNFLEISVNLNRSYIPAYETIEGKKAYDDTLECVRKNFPQYVEEIQGTADGASVPFYKLFLLHLDEITPKACGRNGFKESSGCSTVCVNQKDAVILGHTEDALSQTLNHFYIVSAHITNDQPQGRWAVKEERFSSLCYAGHLPGYTMNYNHHGLVFSVNTLSAQKLLPGKTPRHFIARALLSAENFEQAQKILKDSGNGTADGCSVNMTFLNNHGESLFYNIEIAPTYDDNQESELNIKPGNPGENLIHCNKYLRMHVPEITGFMLASSVERLRVLESYADPLDVERIAKMLGDQSHPVYKVFQEVGPEDRFKTIAVGIFDCIKRTWTLYSDNPASNEPLVVMPLVLKDS</sequence>
<evidence type="ECO:0000313" key="2">
    <source>
        <dbReference type="EMBL" id="KAK9702647.1"/>
    </source>
</evidence>
<dbReference type="AlphaFoldDB" id="A0AAW1JGX7"/>
<dbReference type="Proteomes" id="UP001458880">
    <property type="component" value="Unassembled WGS sequence"/>
</dbReference>
<reference evidence="2 3" key="2">
    <citation type="journal article" date="2024" name="BMC Genomics">
        <title>De novo assembly and annotation of Popillia japonica's genome with initial clues to its potential as an invasive pest.</title>
        <authorList>
            <person name="Cucini C."/>
            <person name="Boschi S."/>
            <person name="Funari R."/>
            <person name="Cardaioli E."/>
            <person name="Iannotti N."/>
            <person name="Marturano G."/>
            <person name="Paoli F."/>
            <person name="Bruttini M."/>
            <person name="Carapelli A."/>
            <person name="Frati F."/>
            <person name="Nardi F."/>
        </authorList>
    </citation>
    <scope>NUCLEOTIDE SEQUENCE [LARGE SCALE GENOMIC DNA]</scope>
    <source>
        <strain evidence="2">DMR45628</strain>
    </source>
</reference>
<dbReference type="EMBL" id="JASPKY010000387">
    <property type="protein sequence ID" value="KAK9702647.1"/>
    <property type="molecule type" value="Genomic_DNA"/>
</dbReference>
<gene>
    <name evidence="2" type="ORF">QE152_g29800</name>
</gene>
<reference evidence="2" key="1">
    <citation type="submission" date="2023-05" db="EMBL/GenBank/DDBJ databases">
        <authorList>
            <person name="Nardi F."/>
            <person name="Carapelli A."/>
            <person name="Cucini C."/>
        </authorList>
    </citation>
    <scope>NUCLEOTIDE SEQUENCE</scope>
    <source>
        <strain evidence="2">DMR45628</strain>
        <tissue evidence="2">Testes</tissue>
    </source>
</reference>
<dbReference type="InterPro" id="IPR005079">
    <property type="entry name" value="Peptidase_C45_hydrolase"/>
</dbReference>
<dbReference type="PANTHER" id="PTHR34180">
    <property type="entry name" value="PEPTIDASE C45"/>
    <property type="match status" value="1"/>
</dbReference>
<feature type="domain" description="Peptidase C45 hydrolase" evidence="1">
    <location>
        <begin position="124"/>
        <end position="371"/>
    </location>
</feature>
<dbReference type="EMBL" id="JASPKY010000387">
    <property type="protein sequence ID" value="KAK9702648.1"/>
    <property type="molecule type" value="Genomic_DNA"/>
</dbReference>
<dbReference type="InterPro" id="IPR047794">
    <property type="entry name" value="C45_proenzyme-like"/>
</dbReference>
<dbReference type="PANTHER" id="PTHR34180:SF1">
    <property type="entry name" value="BETA-ALANYL-DOPAMINE_CARCININE HYDROLASE"/>
    <property type="match status" value="1"/>
</dbReference>
<dbReference type="Gene3D" id="1.10.10.2120">
    <property type="match status" value="1"/>
</dbReference>
<keyword evidence="3" id="KW-1185">Reference proteome</keyword>
<evidence type="ECO:0000313" key="3">
    <source>
        <dbReference type="Proteomes" id="UP001458880"/>
    </source>
</evidence>
<accession>A0AAW1JGX7</accession>
<dbReference type="NCBIfam" id="NF040521">
    <property type="entry name" value="C45_proenzyme"/>
    <property type="match status" value="1"/>
</dbReference>
<name>A0AAW1JGX7_POPJA</name>
<dbReference type="Pfam" id="PF03417">
    <property type="entry name" value="AAT"/>
    <property type="match status" value="1"/>
</dbReference>